<proteinExistence type="predicted"/>
<evidence type="ECO:0000313" key="3">
    <source>
        <dbReference type="Proteomes" id="UP001369815"/>
    </source>
</evidence>
<accession>A0AAX6MDP2</accession>
<dbReference type="AlphaFoldDB" id="A0AAX6MDP2"/>
<gene>
    <name evidence="2" type="ORF">Daesc_007295</name>
</gene>
<feature type="region of interest" description="Disordered" evidence="1">
    <location>
        <begin position="1"/>
        <end position="66"/>
    </location>
</feature>
<organism evidence="2 3">
    <name type="scientific">Daldinia eschscholtzii</name>
    <dbReference type="NCBI Taxonomy" id="292717"/>
    <lineage>
        <taxon>Eukaryota</taxon>
        <taxon>Fungi</taxon>
        <taxon>Dikarya</taxon>
        <taxon>Ascomycota</taxon>
        <taxon>Pezizomycotina</taxon>
        <taxon>Sordariomycetes</taxon>
        <taxon>Xylariomycetidae</taxon>
        <taxon>Xylariales</taxon>
        <taxon>Hypoxylaceae</taxon>
        <taxon>Daldinia</taxon>
    </lineage>
</organism>
<dbReference type="EMBL" id="JBANMG010000007">
    <property type="protein sequence ID" value="KAK6950770.1"/>
    <property type="molecule type" value="Genomic_DNA"/>
</dbReference>
<comment type="caution">
    <text evidence="2">The sequence shown here is derived from an EMBL/GenBank/DDBJ whole genome shotgun (WGS) entry which is preliminary data.</text>
</comment>
<feature type="compositionally biased region" description="Polar residues" evidence="1">
    <location>
        <begin position="9"/>
        <end position="20"/>
    </location>
</feature>
<feature type="region of interest" description="Disordered" evidence="1">
    <location>
        <begin position="102"/>
        <end position="123"/>
    </location>
</feature>
<sequence length="123" mass="13832">MSAHLCKQIQKSFQTRQTSPEPLGTTTTTTTYLPTYLRRSPSPQPEKRTSVDSDRSDSSAHTVSSSIGLEAFKENRMWRWILSDDVTGSWSMELIPPLLKPRIGENISTSDTSIGRTKRTTDE</sequence>
<dbReference type="Proteomes" id="UP001369815">
    <property type="component" value="Unassembled WGS sequence"/>
</dbReference>
<feature type="compositionally biased region" description="Polar residues" evidence="1">
    <location>
        <begin position="106"/>
        <end position="115"/>
    </location>
</feature>
<protein>
    <submittedName>
        <fullName evidence="2">Uncharacterized protein</fullName>
    </submittedName>
</protein>
<evidence type="ECO:0000256" key="1">
    <source>
        <dbReference type="SAM" id="MobiDB-lite"/>
    </source>
</evidence>
<reference evidence="2 3" key="1">
    <citation type="journal article" date="2024" name="Front Chem Biol">
        <title>Unveiling the potential of Daldinia eschscholtzii MFLUCC 19-0629 through bioactivity and bioinformatics studies for enhanced sustainable agriculture production.</title>
        <authorList>
            <person name="Brooks S."/>
            <person name="Weaver J.A."/>
            <person name="Klomchit A."/>
            <person name="Alharthi S.A."/>
            <person name="Onlamun T."/>
            <person name="Nurani R."/>
            <person name="Vong T.K."/>
            <person name="Alberti F."/>
            <person name="Greco C."/>
        </authorList>
    </citation>
    <scope>NUCLEOTIDE SEQUENCE [LARGE SCALE GENOMIC DNA]</scope>
    <source>
        <strain evidence="2">MFLUCC 19-0629</strain>
    </source>
</reference>
<feature type="compositionally biased region" description="Basic and acidic residues" evidence="1">
    <location>
        <begin position="45"/>
        <end position="58"/>
    </location>
</feature>
<evidence type="ECO:0000313" key="2">
    <source>
        <dbReference type="EMBL" id="KAK6950770.1"/>
    </source>
</evidence>
<keyword evidence="3" id="KW-1185">Reference proteome</keyword>
<name>A0AAX6MDP2_9PEZI</name>